<dbReference type="EMBL" id="KZ308778">
    <property type="protein sequence ID" value="KAG8234099.1"/>
    <property type="molecule type" value="Genomic_DNA"/>
</dbReference>
<protein>
    <recommendedName>
        <fullName evidence="3">Regulatory protein zeste</fullName>
    </recommendedName>
</protein>
<evidence type="ECO:0000313" key="2">
    <source>
        <dbReference type="Proteomes" id="UP000792457"/>
    </source>
</evidence>
<proteinExistence type="predicted"/>
<dbReference type="AlphaFoldDB" id="A0A8K0KF34"/>
<comment type="caution">
    <text evidence="1">The sequence shown here is derived from an EMBL/GenBank/DDBJ whole genome shotgun (WGS) entry which is preliminary data.</text>
</comment>
<reference evidence="1" key="2">
    <citation type="submission" date="2017-10" db="EMBL/GenBank/DDBJ databases">
        <title>Ladona fulva Genome sequencing and assembly.</title>
        <authorList>
            <person name="Murali S."/>
            <person name="Richards S."/>
            <person name="Bandaranaike D."/>
            <person name="Bellair M."/>
            <person name="Blankenburg K."/>
            <person name="Chao H."/>
            <person name="Dinh H."/>
            <person name="Doddapaneni H."/>
            <person name="Dugan-Rocha S."/>
            <person name="Elkadiri S."/>
            <person name="Gnanaolivu R."/>
            <person name="Hernandez B."/>
            <person name="Skinner E."/>
            <person name="Javaid M."/>
            <person name="Lee S."/>
            <person name="Li M."/>
            <person name="Ming W."/>
            <person name="Munidasa M."/>
            <person name="Muniz J."/>
            <person name="Nguyen L."/>
            <person name="Hughes D."/>
            <person name="Osuji N."/>
            <person name="Pu L.-L."/>
            <person name="Puazo M."/>
            <person name="Qu C."/>
            <person name="Quiroz J."/>
            <person name="Raj R."/>
            <person name="Weissenberger G."/>
            <person name="Xin Y."/>
            <person name="Zou X."/>
            <person name="Han Y."/>
            <person name="Worley K."/>
            <person name="Muzny D."/>
            <person name="Gibbs R."/>
        </authorList>
    </citation>
    <scope>NUCLEOTIDE SEQUENCE</scope>
    <source>
        <strain evidence="1">Sampled in the wild</strain>
    </source>
</reference>
<gene>
    <name evidence="1" type="ORF">J437_LFUL014666</name>
</gene>
<reference evidence="1" key="1">
    <citation type="submission" date="2013-04" db="EMBL/GenBank/DDBJ databases">
        <authorList>
            <person name="Qu J."/>
            <person name="Murali S.C."/>
            <person name="Bandaranaike D."/>
            <person name="Bellair M."/>
            <person name="Blankenburg K."/>
            <person name="Chao H."/>
            <person name="Dinh H."/>
            <person name="Doddapaneni H."/>
            <person name="Downs B."/>
            <person name="Dugan-Rocha S."/>
            <person name="Elkadiri S."/>
            <person name="Gnanaolivu R.D."/>
            <person name="Hernandez B."/>
            <person name="Javaid M."/>
            <person name="Jayaseelan J.C."/>
            <person name="Lee S."/>
            <person name="Li M."/>
            <person name="Ming W."/>
            <person name="Munidasa M."/>
            <person name="Muniz J."/>
            <person name="Nguyen L."/>
            <person name="Ongeri F."/>
            <person name="Osuji N."/>
            <person name="Pu L.-L."/>
            <person name="Puazo M."/>
            <person name="Qu C."/>
            <person name="Quiroz J."/>
            <person name="Raj R."/>
            <person name="Weissenberger G."/>
            <person name="Xin Y."/>
            <person name="Zou X."/>
            <person name="Han Y."/>
            <person name="Richards S."/>
            <person name="Worley K."/>
            <person name="Muzny D."/>
            <person name="Gibbs R."/>
        </authorList>
    </citation>
    <scope>NUCLEOTIDE SEQUENCE</scope>
    <source>
        <strain evidence="1">Sampled in the wild</strain>
    </source>
</reference>
<evidence type="ECO:0008006" key="3">
    <source>
        <dbReference type="Google" id="ProtNLM"/>
    </source>
</evidence>
<organism evidence="1 2">
    <name type="scientific">Ladona fulva</name>
    <name type="common">Scarce chaser dragonfly</name>
    <name type="synonym">Libellula fulva</name>
    <dbReference type="NCBI Taxonomy" id="123851"/>
    <lineage>
        <taxon>Eukaryota</taxon>
        <taxon>Metazoa</taxon>
        <taxon>Ecdysozoa</taxon>
        <taxon>Arthropoda</taxon>
        <taxon>Hexapoda</taxon>
        <taxon>Insecta</taxon>
        <taxon>Pterygota</taxon>
        <taxon>Palaeoptera</taxon>
        <taxon>Odonata</taxon>
        <taxon>Epiprocta</taxon>
        <taxon>Anisoptera</taxon>
        <taxon>Libelluloidea</taxon>
        <taxon>Libellulidae</taxon>
        <taxon>Ladona</taxon>
    </lineage>
</organism>
<accession>A0A8K0KF34</accession>
<dbReference type="OrthoDB" id="6931947at2759"/>
<evidence type="ECO:0000313" key="1">
    <source>
        <dbReference type="EMBL" id="KAG8234099.1"/>
    </source>
</evidence>
<name>A0A8K0KF34_LADFU</name>
<sequence>MQVLARDTRASPLQLKKLLCFMKEHSEFAHGWLLEQQGRKKTMEMWELLTASLNALGSGPAKPCWAAWKSNVKKKAQKLRAYARGIADGPPFHPLSDIERRLLEDTGRC</sequence>
<dbReference type="Proteomes" id="UP000792457">
    <property type="component" value="Unassembled WGS sequence"/>
</dbReference>
<keyword evidence="2" id="KW-1185">Reference proteome</keyword>